<feature type="chain" id="PRO_5041641480" description="Spore coat protein U domain-containing protein" evidence="1">
    <location>
        <begin position="21"/>
        <end position="137"/>
    </location>
</feature>
<evidence type="ECO:0008006" key="4">
    <source>
        <dbReference type="Google" id="ProtNLM"/>
    </source>
</evidence>
<name>A0AA91AKC6_9GAMM</name>
<gene>
    <name evidence="2" type="ORF">GHJ48_13105</name>
</gene>
<dbReference type="Proteomes" id="UP000480556">
    <property type="component" value="Unassembled WGS sequence"/>
</dbReference>
<dbReference type="AlphaFoldDB" id="A0AA91AKC6"/>
<evidence type="ECO:0000256" key="1">
    <source>
        <dbReference type="SAM" id="SignalP"/>
    </source>
</evidence>
<reference evidence="2 3" key="1">
    <citation type="submission" date="2019-10" db="EMBL/GenBank/DDBJ databases">
        <authorList>
            <person name="Dong K."/>
        </authorList>
    </citation>
    <scope>NUCLEOTIDE SEQUENCE [LARGE SCALE GENOMIC DNA]</scope>
    <source>
        <strain evidence="3">dk771</strain>
    </source>
</reference>
<feature type="signal peptide" evidence="1">
    <location>
        <begin position="1"/>
        <end position="20"/>
    </location>
</feature>
<dbReference type="RefSeq" id="WP_153389467.1">
    <property type="nucleotide sequence ID" value="NZ_WITK01000030.1"/>
</dbReference>
<protein>
    <recommendedName>
        <fullName evidence="4">Spore coat protein U domain-containing protein</fullName>
    </recommendedName>
</protein>
<comment type="caution">
    <text evidence="2">The sequence shown here is derived from an EMBL/GenBank/DDBJ whole genome shotgun (WGS) entry which is preliminary data.</text>
</comment>
<sequence length="137" mass="15329">MKLKYLVAVFSLSVISVAHGQHCRVGNTTSNQMQLHPIYMSQSAMSFSVDCNQSYGVRFSTRNLQSNTGRSFLMNDQNYKLRTQMQIIGASANNWNAVLPGNGINNKYTVMVQVVDSPSEFTPAGKYMDNLYISLVF</sequence>
<evidence type="ECO:0000313" key="2">
    <source>
        <dbReference type="EMBL" id="MQW93313.1"/>
    </source>
</evidence>
<keyword evidence="1" id="KW-0732">Signal</keyword>
<proteinExistence type="predicted"/>
<evidence type="ECO:0000313" key="3">
    <source>
        <dbReference type="Proteomes" id="UP000480556"/>
    </source>
</evidence>
<accession>A0AA91AKC6</accession>
<dbReference type="EMBL" id="WITK01000030">
    <property type="protein sequence ID" value="MQW93313.1"/>
    <property type="molecule type" value="Genomic_DNA"/>
</dbReference>
<organism evidence="2 3">
    <name type="scientific">Acinetobacter wanghuae</name>
    <dbReference type="NCBI Taxonomy" id="2662362"/>
    <lineage>
        <taxon>Bacteria</taxon>
        <taxon>Pseudomonadati</taxon>
        <taxon>Pseudomonadota</taxon>
        <taxon>Gammaproteobacteria</taxon>
        <taxon>Moraxellales</taxon>
        <taxon>Moraxellaceae</taxon>
        <taxon>Acinetobacter</taxon>
    </lineage>
</organism>